<dbReference type="FunFam" id="2.30.29.30:FF:000073">
    <property type="entry name" value="Pleckstrin homology domain-containing family B member 2"/>
    <property type="match status" value="1"/>
</dbReference>
<protein>
    <submittedName>
        <fullName evidence="4">Pleckstrin homology domain containing B1</fullName>
    </submittedName>
</protein>
<reference evidence="4" key="4">
    <citation type="submission" date="2025-08" db="UniProtKB">
        <authorList>
            <consortium name="Ensembl"/>
        </authorList>
    </citation>
    <scope>IDENTIFICATION</scope>
</reference>
<dbReference type="GO" id="GO:0045595">
    <property type="term" value="P:regulation of cell differentiation"/>
    <property type="evidence" value="ECO:0007669"/>
    <property type="project" value="TreeGrafter"/>
</dbReference>
<dbReference type="Ensembl" id="ENSCMIT00000044291.1">
    <property type="protein sequence ID" value="ENSCMIP00000043667.1"/>
    <property type="gene ID" value="ENSCMIG00000018102.1"/>
</dbReference>
<reference evidence="5" key="1">
    <citation type="journal article" date="2006" name="Science">
        <title>Ancient noncoding elements conserved in the human genome.</title>
        <authorList>
            <person name="Venkatesh B."/>
            <person name="Kirkness E.F."/>
            <person name="Loh Y.H."/>
            <person name="Halpern A.L."/>
            <person name="Lee A.P."/>
            <person name="Johnson J."/>
            <person name="Dandona N."/>
            <person name="Viswanathan L.D."/>
            <person name="Tay A."/>
            <person name="Venter J.C."/>
            <person name="Strausberg R.L."/>
            <person name="Brenner S."/>
        </authorList>
    </citation>
    <scope>NUCLEOTIDE SEQUENCE [LARGE SCALE GENOMIC DNA]</scope>
</reference>
<dbReference type="InParanoid" id="A0A4W3JLZ7"/>
<keyword evidence="2" id="KW-0472">Membrane</keyword>
<proteinExistence type="predicted"/>
<reference evidence="4" key="5">
    <citation type="submission" date="2025-09" db="UniProtKB">
        <authorList>
            <consortium name="Ensembl"/>
        </authorList>
    </citation>
    <scope>IDENTIFICATION</scope>
</reference>
<dbReference type="InterPro" id="IPR011993">
    <property type="entry name" value="PH-like_dom_sf"/>
</dbReference>
<dbReference type="OMA" id="EQSSREC"/>
<name>A0A4W3JLZ7_CALMI</name>
<organism evidence="4 5">
    <name type="scientific">Callorhinchus milii</name>
    <name type="common">Ghost shark</name>
    <dbReference type="NCBI Taxonomy" id="7868"/>
    <lineage>
        <taxon>Eukaryota</taxon>
        <taxon>Metazoa</taxon>
        <taxon>Chordata</taxon>
        <taxon>Craniata</taxon>
        <taxon>Vertebrata</taxon>
        <taxon>Chondrichthyes</taxon>
        <taxon>Holocephali</taxon>
        <taxon>Chimaeriformes</taxon>
        <taxon>Callorhinchidae</taxon>
        <taxon>Callorhinchus</taxon>
    </lineage>
</organism>
<reference evidence="5" key="2">
    <citation type="journal article" date="2007" name="PLoS Biol.">
        <title>Survey sequencing and comparative analysis of the elephant shark (Callorhinchus milii) genome.</title>
        <authorList>
            <person name="Venkatesh B."/>
            <person name="Kirkness E.F."/>
            <person name="Loh Y.H."/>
            <person name="Halpern A.L."/>
            <person name="Lee A.P."/>
            <person name="Johnson J."/>
            <person name="Dandona N."/>
            <person name="Viswanathan L.D."/>
            <person name="Tay A."/>
            <person name="Venter J.C."/>
            <person name="Strausberg R.L."/>
            <person name="Brenner S."/>
        </authorList>
    </citation>
    <scope>NUCLEOTIDE SEQUENCE [LARGE SCALE GENOMIC DNA]</scope>
</reference>
<dbReference type="PANTHER" id="PTHR14309">
    <property type="entry name" value="EXPRESSED PROTEIN"/>
    <property type="match status" value="1"/>
</dbReference>
<dbReference type="Proteomes" id="UP000314986">
    <property type="component" value="Unassembled WGS sequence"/>
</dbReference>
<keyword evidence="5" id="KW-1185">Reference proteome</keyword>
<dbReference type="Pfam" id="PF00169">
    <property type="entry name" value="PH"/>
    <property type="match status" value="1"/>
</dbReference>
<comment type="subcellular location">
    <subcellularLocation>
        <location evidence="1">Membrane</location>
    </subcellularLocation>
</comment>
<evidence type="ECO:0000259" key="3">
    <source>
        <dbReference type="Pfam" id="PF00169"/>
    </source>
</evidence>
<sequence>MALLKSGWMWRQSFVLRRWRKNWFDLWMDGSLVYYQDEDRRNMEDKIHLKVHCTYISIGFECTDGTLPQECSRECMLLIHLRDGSKLRLCADSADDAL</sequence>
<dbReference type="SUPFAM" id="SSF50729">
    <property type="entry name" value="PH domain-like"/>
    <property type="match status" value="1"/>
</dbReference>
<evidence type="ECO:0000313" key="5">
    <source>
        <dbReference type="Proteomes" id="UP000314986"/>
    </source>
</evidence>
<feature type="domain" description="PH" evidence="3">
    <location>
        <begin position="4"/>
        <end position="97"/>
    </location>
</feature>
<evidence type="ECO:0000313" key="4">
    <source>
        <dbReference type="Ensembl" id="ENSCMIP00000043667.1"/>
    </source>
</evidence>
<evidence type="ECO:0000256" key="1">
    <source>
        <dbReference type="ARBA" id="ARBA00004370"/>
    </source>
</evidence>
<dbReference type="AlphaFoldDB" id="A0A4W3JLZ7"/>
<dbReference type="InterPro" id="IPR001849">
    <property type="entry name" value="PH_domain"/>
</dbReference>
<dbReference type="InterPro" id="IPR039680">
    <property type="entry name" value="PLEKHB1/2"/>
</dbReference>
<dbReference type="PANTHER" id="PTHR14309:SF7">
    <property type="entry name" value="PLECKSTRIN HOMOLOGY DOMAIN-CONTAINING FAMILY B MEMBER 1"/>
    <property type="match status" value="1"/>
</dbReference>
<evidence type="ECO:0000256" key="2">
    <source>
        <dbReference type="ARBA" id="ARBA00023136"/>
    </source>
</evidence>
<dbReference type="GO" id="GO:0016020">
    <property type="term" value="C:membrane"/>
    <property type="evidence" value="ECO:0007669"/>
    <property type="project" value="UniProtKB-SubCell"/>
</dbReference>
<dbReference type="GeneTree" id="ENSGT00390000013989"/>
<accession>A0A4W3JLZ7</accession>
<reference evidence="5" key="3">
    <citation type="journal article" date="2014" name="Nature">
        <title>Elephant shark genome provides unique insights into gnathostome evolution.</title>
        <authorList>
            <consortium name="International Elephant Shark Genome Sequencing Consortium"/>
            <person name="Venkatesh B."/>
            <person name="Lee A.P."/>
            <person name="Ravi V."/>
            <person name="Maurya A.K."/>
            <person name="Lian M.M."/>
            <person name="Swann J.B."/>
            <person name="Ohta Y."/>
            <person name="Flajnik M.F."/>
            <person name="Sutoh Y."/>
            <person name="Kasahara M."/>
            <person name="Hoon S."/>
            <person name="Gangu V."/>
            <person name="Roy S.W."/>
            <person name="Irimia M."/>
            <person name="Korzh V."/>
            <person name="Kondrychyn I."/>
            <person name="Lim Z.W."/>
            <person name="Tay B.H."/>
            <person name="Tohari S."/>
            <person name="Kong K.W."/>
            <person name="Ho S."/>
            <person name="Lorente-Galdos B."/>
            <person name="Quilez J."/>
            <person name="Marques-Bonet T."/>
            <person name="Raney B.J."/>
            <person name="Ingham P.W."/>
            <person name="Tay A."/>
            <person name="Hillier L.W."/>
            <person name="Minx P."/>
            <person name="Boehm T."/>
            <person name="Wilson R.K."/>
            <person name="Brenner S."/>
            <person name="Warren W.C."/>
        </authorList>
    </citation>
    <scope>NUCLEOTIDE SEQUENCE [LARGE SCALE GENOMIC DNA]</scope>
</reference>
<dbReference type="Gene3D" id="2.30.29.30">
    <property type="entry name" value="Pleckstrin-homology domain (PH domain)/Phosphotyrosine-binding domain (PTB)"/>
    <property type="match status" value="1"/>
</dbReference>